<dbReference type="Gene3D" id="1.10.10.10">
    <property type="entry name" value="Winged helix-like DNA-binding domain superfamily/Winged helix DNA-binding domain"/>
    <property type="match status" value="1"/>
</dbReference>
<proteinExistence type="predicted"/>
<gene>
    <name evidence="2" type="ORF">C4K88_11585</name>
</gene>
<organism evidence="2 3">
    <name type="scientific">Arthrobacter pityocampae</name>
    <dbReference type="NCBI Taxonomy" id="547334"/>
    <lineage>
        <taxon>Bacteria</taxon>
        <taxon>Bacillati</taxon>
        <taxon>Actinomycetota</taxon>
        <taxon>Actinomycetes</taxon>
        <taxon>Micrococcales</taxon>
        <taxon>Micrococcaceae</taxon>
        <taxon>Arthrobacter</taxon>
    </lineage>
</organism>
<dbReference type="SMART" id="SM00347">
    <property type="entry name" value="HTH_MARR"/>
    <property type="match status" value="1"/>
</dbReference>
<dbReference type="InterPro" id="IPR000835">
    <property type="entry name" value="HTH_MarR-typ"/>
</dbReference>
<dbReference type="PROSITE" id="PS50995">
    <property type="entry name" value="HTH_MARR_2"/>
    <property type="match status" value="1"/>
</dbReference>
<dbReference type="GO" id="GO:0003700">
    <property type="term" value="F:DNA-binding transcription factor activity"/>
    <property type="evidence" value="ECO:0007669"/>
    <property type="project" value="InterPro"/>
</dbReference>
<dbReference type="Proteomes" id="UP000239297">
    <property type="component" value="Unassembled WGS sequence"/>
</dbReference>
<dbReference type="Pfam" id="PF01047">
    <property type="entry name" value="MarR"/>
    <property type="match status" value="1"/>
</dbReference>
<evidence type="ECO:0000313" key="2">
    <source>
        <dbReference type="EMBL" id="PPB48392.1"/>
    </source>
</evidence>
<evidence type="ECO:0000259" key="1">
    <source>
        <dbReference type="PROSITE" id="PS50995"/>
    </source>
</evidence>
<dbReference type="InterPro" id="IPR039422">
    <property type="entry name" value="MarR/SlyA-like"/>
</dbReference>
<dbReference type="InterPro" id="IPR036390">
    <property type="entry name" value="WH_DNA-bd_sf"/>
</dbReference>
<name>A0A2S5IUY8_9MICC</name>
<dbReference type="SUPFAM" id="SSF46785">
    <property type="entry name" value="Winged helix' DNA-binding domain"/>
    <property type="match status" value="1"/>
</dbReference>
<dbReference type="GO" id="GO:0006950">
    <property type="term" value="P:response to stress"/>
    <property type="evidence" value="ECO:0007669"/>
    <property type="project" value="TreeGrafter"/>
</dbReference>
<dbReference type="PANTHER" id="PTHR33164:SF43">
    <property type="entry name" value="HTH-TYPE TRANSCRIPTIONAL REPRESSOR YETL"/>
    <property type="match status" value="1"/>
</dbReference>
<dbReference type="PRINTS" id="PR00598">
    <property type="entry name" value="HTHMARR"/>
</dbReference>
<dbReference type="OrthoDB" id="4462574at2"/>
<sequence>MYVNTAHWTTSRLLSTAARLNEHHQNQQLLDLNVTHASAITLKALSDSGPISQASLAALMQVQSQTMGKILEKLELKGLVSRSRNTSDARSIRTRVTARGQTLLDSIEQMRRTAAESAMLQDEILRSQLIAIITRLTPSTA</sequence>
<keyword evidence="3" id="KW-1185">Reference proteome</keyword>
<dbReference type="InterPro" id="IPR036388">
    <property type="entry name" value="WH-like_DNA-bd_sf"/>
</dbReference>
<dbReference type="PANTHER" id="PTHR33164">
    <property type="entry name" value="TRANSCRIPTIONAL REGULATOR, MARR FAMILY"/>
    <property type="match status" value="1"/>
</dbReference>
<feature type="domain" description="HTH marR-type" evidence="1">
    <location>
        <begin position="10"/>
        <end position="138"/>
    </location>
</feature>
<dbReference type="AlphaFoldDB" id="A0A2S5IUY8"/>
<protein>
    <submittedName>
        <fullName evidence="2">MarR family transcriptional regulator</fullName>
    </submittedName>
</protein>
<dbReference type="EMBL" id="PRKW01000005">
    <property type="protein sequence ID" value="PPB48392.1"/>
    <property type="molecule type" value="Genomic_DNA"/>
</dbReference>
<accession>A0A2S5IUY8</accession>
<reference evidence="2 3" key="1">
    <citation type="journal article" date="2014" name="Int. J. Syst. Evol. Microbiol.">
        <title>Arthrobacter pityocampae sp. nov., isolated from Thaumetopoea pityocampa (Lep., Thaumetopoeidae).</title>
        <authorList>
            <person name="Ince I.A."/>
            <person name="Demirbag Z."/>
            <person name="Kati H."/>
        </authorList>
    </citation>
    <scope>NUCLEOTIDE SEQUENCE [LARGE SCALE GENOMIC DNA]</scope>
    <source>
        <strain evidence="2 3">Tp2</strain>
    </source>
</reference>
<comment type="caution">
    <text evidence="2">The sequence shown here is derived from an EMBL/GenBank/DDBJ whole genome shotgun (WGS) entry which is preliminary data.</text>
</comment>
<evidence type="ECO:0000313" key="3">
    <source>
        <dbReference type="Proteomes" id="UP000239297"/>
    </source>
</evidence>